<comment type="subcellular location">
    <subcellularLocation>
        <location evidence="1">Membrane</location>
        <topology evidence="1">Single-pass type II membrane protein</topology>
    </subcellularLocation>
</comment>
<keyword evidence="9" id="KW-0812">Transmembrane</keyword>
<evidence type="ECO:0000256" key="19">
    <source>
        <dbReference type="ARBA" id="ARBA00033701"/>
    </source>
</evidence>
<feature type="chain" id="PRO_5034362508" description="Glutathione hydrolase 5 proenzyme" evidence="35">
    <location>
        <begin position="22"/>
        <end position="581"/>
    </location>
</feature>
<feature type="binding site" evidence="33">
    <location>
        <begin position="464"/>
        <end position="465"/>
    </location>
    <ligand>
        <name>L-glutamate</name>
        <dbReference type="ChEBI" id="CHEBI:29985"/>
    </ligand>
</feature>
<evidence type="ECO:0000256" key="15">
    <source>
        <dbReference type="ARBA" id="ARBA00023145"/>
    </source>
</evidence>
<evidence type="ECO:0000256" key="3">
    <source>
        <dbReference type="ARBA" id="ARBA00009381"/>
    </source>
</evidence>
<dbReference type="AlphaFoldDB" id="A0A8C7BSA3"/>
<dbReference type="GO" id="GO:0006508">
    <property type="term" value="P:proteolysis"/>
    <property type="evidence" value="ECO:0007669"/>
    <property type="project" value="UniProtKB-KW"/>
</dbReference>
<reference evidence="36" key="1">
    <citation type="submission" date="2025-08" db="UniProtKB">
        <authorList>
            <consortium name="Ensembl"/>
        </authorList>
    </citation>
    <scope>IDENTIFICATION</scope>
</reference>
<evidence type="ECO:0000256" key="33">
    <source>
        <dbReference type="PIRSR" id="PIRSR600101-2"/>
    </source>
</evidence>
<sequence length="581" mass="62607">MAQGRRVTASMVLLGLGLALAIIVPAVVLSRRHTSCGPQAFSRAAVAADSKVCSDIGRAILEQQGSPVDATIAALVCTGVVNPQSMGLGGGVIFTIYNATTGKVEVINARETVPANYVPGLLDQCEQAQPLGTGAQWIGVPGELRGYAEAHRRHGRLPWAQLFRPTISLLRGDYRMPFILSQFLQSDFLRPSLYKTSLRELFFNGTEPLRAQDPFPWPALAATLETVATEGAEAFYTGTLGQTLLEDIANQGSRLTLQDLASFQPEVVDALEMPLGDYTLYSPPPPAAGAILSLVLNVLKGFNFSSESVARSEGRTNLYHHLVETLKFAGGQRWRLWDPHSHLDIQNVSQDLLGETLAQQIRQQIDARGDHQLSHYSLAGTWGRQMGTSHVSVLGEDGSAVAATSTINTPFGAMLYSPRTGILLNNELLDLCWRRPPGSQVTPQPGEVRVTPTWPPVPGERPPSSMVPSILVNTARGSKLVIGGAGGELIISAVAQAIINKLWLDFDLRTAIAAPILHVNSKGYVEYEPTFSQEVRKGLQARGHNHTRNPFFLNVVQAVSQDGACVYAAADPRKGGEASGY</sequence>
<evidence type="ECO:0000256" key="6">
    <source>
        <dbReference type="ARBA" id="ARBA00022670"/>
    </source>
</evidence>
<evidence type="ECO:0000256" key="22">
    <source>
        <dbReference type="ARBA" id="ARBA00051446"/>
    </source>
</evidence>
<reference evidence="36" key="2">
    <citation type="submission" date="2025-09" db="UniProtKB">
        <authorList>
            <consortium name="Ensembl"/>
        </authorList>
    </citation>
    <scope>IDENTIFICATION</scope>
</reference>
<evidence type="ECO:0000256" key="10">
    <source>
        <dbReference type="ARBA" id="ARBA00022751"/>
    </source>
</evidence>
<dbReference type="EC" id="3.4.19.13" evidence="5"/>
<dbReference type="PANTHER" id="PTHR45027:SF2">
    <property type="entry name" value="GAMMA-GLUTAMYLTRANSFERASE 5"/>
    <property type="match status" value="1"/>
</dbReference>
<comment type="subunit">
    <text evidence="20">Heterodimer composed of the light and heavy chains. The active site is located in the light chain.</text>
</comment>
<organism evidence="36 37">
    <name type="scientific">Neovison vison</name>
    <name type="common">American mink</name>
    <name type="synonym">Mustela vison</name>
    <dbReference type="NCBI Taxonomy" id="452646"/>
    <lineage>
        <taxon>Eukaryota</taxon>
        <taxon>Metazoa</taxon>
        <taxon>Chordata</taxon>
        <taxon>Craniata</taxon>
        <taxon>Vertebrata</taxon>
        <taxon>Euteleostomi</taxon>
        <taxon>Mammalia</taxon>
        <taxon>Eutheria</taxon>
        <taxon>Laurasiatheria</taxon>
        <taxon>Carnivora</taxon>
        <taxon>Caniformia</taxon>
        <taxon>Musteloidea</taxon>
        <taxon>Mustelidae</taxon>
        <taxon>Mustelinae</taxon>
        <taxon>Neogale</taxon>
    </lineage>
</organism>
<evidence type="ECO:0000256" key="1">
    <source>
        <dbReference type="ARBA" id="ARBA00004606"/>
    </source>
</evidence>
<feature type="binding site" evidence="33">
    <location>
        <position position="110"/>
    </location>
    <ligand>
        <name>L-glutamate</name>
        <dbReference type="ChEBI" id="CHEBI:29985"/>
    </ligand>
</feature>
<comment type="catalytic activity">
    <reaction evidence="21">
        <text>S-[(2E,6E,10E)-geranylgeranyl]-L-glutathione + H2O = S-[(2E,6E,10E)-geranylgeranyl]-L-cysteinylglycine + L-glutamate</text>
        <dbReference type="Rhea" id="RHEA:65120"/>
        <dbReference type="ChEBI" id="CHEBI:15377"/>
        <dbReference type="ChEBI" id="CHEBI:29985"/>
        <dbReference type="ChEBI" id="CHEBI:156326"/>
        <dbReference type="ChEBI" id="CHEBI:156330"/>
    </reaction>
    <physiologicalReaction direction="left-to-right" evidence="21">
        <dbReference type="Rhea" id="RHEA:65121"/>
    </physiologicalReaction>
</comment>
<dbReference type="GO" id="GO:1901750">
    <property type="term" value="P:leukotriene D4 biosynthetic process"/>
    <property type="evidence" value="ECO:0007669"/>
    <property type="project" value="Ensembl"/>
</dbReference>
<dbReference type="FunFam" id="1.10.246.130:FF:000001">
    <property type="entry name" value="Gamma-glutamyltransferase 5 isoform 1"/>
    <property type="match status" value="1"/>
</dbReference>
<dbReference type="GO" id="GO:0036374">
    <property type="term" value="F:glutathione hydrolase activity"/>
    <property type="evidence" value="ECO:0007669"/>
    <property type="project" value="UniProtKB-EC"/>
</dbReference>
<keyword evidence="13" id="KW-1133">Transmembrane helix</keyword>
<evidence type="ECO:0000256" key="27">
    <source>
        <dbReference type="ARBA" id="ARBA00075099"/>
    </source>
</evidence>
<dbReference type="Pfam" id="PF01019">
    <property type="entry name" value="G_glu_transpept"/>
    <property type="match status" value="1"/>
</dbReference>
<dbReference type="InterPro" id="IPR000101">
    <property type="entry name" value="GGT_peptidase"/>
</dbReference>
<dbReference type="Gene3D" id="1.10.246.130">
    <property type="match status" value="1"/>
</dbReference>
<evidence type="ECO:0000256" key="24">
    <source>
        <dbReference type="ARBA" id="ARBA00060714"/>
    </source>
</evidence>
<evidence type="ECO:0000256" key="26">
    <source>
        <dbReference type="ARBA" id="ARBA00071554"/>
    </source>
</evidence>
<dbReference type="EC" id="2.3.2.2" evidence="4"/>
<evidence type="ECO:0000256" key="2">
    <source>
        <dbReference type="ARBA" id="ARBA00005115"/>
    </source>
</evidence>
<evidence type="ECO:0000256" key="28">
    <source>
        <dbReference type="ARBA" id="ARBA00075858"/>
    </source>
</evidence>
<keyword evidence="14" id="KW-0472">Membrane</keyword>
<comment type="catalytic activity">
    <reaction evidence="23">
        <text>leukotriene C4 + H2O = leukotriene D4 + L-glutamate</text>
        <dbReference type="Rhea" id="RHEA:31563"/>
        <dbReference type="ChEBI" id="CHEBI:15377"/>
        <dbReference type="ChEBI" id="CHEBI:29985"/>
        <dbReference type="ChEBI" id="CHEBI:57973"/>
        <dbReference type="ChEBI" id="CHEBI:63166"/>
        <dbReference type="EC" id="3.4.19.14"/>
    </reaction>
    <physiologicalReaction direction="left-to-right" evidence="23">
        <dbReference type="Rhea" id="RHEA:31564"/>
    </physiologicalReaction>
</comment>
<dbReference type="GO" id="GO:0006954">
    <property type="term" value="P:inflammatory response"/>
    <property type="evidence" value="ECO:0007669"/>
    <property type="project" value="Ensembl"/>
</dbReference>
<evidence type="ECO:0000256" key="25">
    <source>
        <dbReference type="ARBA" id="ARBA00066923"/>
    </source>
</evidence>
<dbReference type="InterPro" id="IPR055262">
    <property type="entry name" value="GGT_CS"/>
</dbReference>
<name>A0A8C7BSA3_NEOVI</name>
<evidence type="ECO:0000256" key="20">
    <source>
        <dbReference type="ARBA" id="ARBA00047169"/>
    </source>
</evidence>
<evidence type="ECO:0000256" key="30">
    <source>
        <dbReference type="ARBA" id="ARBA00081975"/>
    </source>
</evidence>
<comment type="catalytic activity">
    <reaction evidence="18">
        <text>an S-substituted glutathione + H2O = an S-substituted L-cysteinylglycine + L-glutamate</text>
        <dbReference type="Rhea" id="RHEA:59468"/>
        <dbReference type="ChEBI" id="CHEBI:15377"/>
        <dbReference type="ChEBI" id="CHEBI:29985"/>
        <dbReference type="ChEBI" id="CHEBI:90779"/>
        <dbReference type="ChEBI" id="CHEBI:143103"/>
        <dbReference type="EC" id="3.4.19.13"/>
    </reaction>
    <physiologicalReaction direction="left-to-right" evidence="18">
        <dbReference type="Rhea" id="RHEA:59469"/>
    </physiologicalReaction>
</comment>
<keyword evidence="6" id="KW-0645">Protease</keyword>
<evidence type="ECO:0000256" key="4">
    <source>
        <dbReference type="ARBA" id="ARBA00012008"/>
    </source>
</evidence>
<keyword evidence="12" id="KW-0735">Signal-anchor</keyword>
<evidence type="ECO:0000256" key="18">
    <source>
        <dbReference type="ARBA" id="ARBA00033643"/>
    </source>
</evidence>
<keyword evidence="11" id="KW-0378">Hydrolase</keyword>
<comment type="pathway">
    <text evidence="24">Lipid metabolism; leukotriene D4 biosynthesis.</text>
</comment>
<evidence type="ECO:0000256" key="21">
    <source>
        <dbReference type="ARBA" id="ARBA00050507"/>
    </source>
</evidence>
<evidence type="ECO:0000256" key="34">
    <source>
        <dbReference type="SAM" id="MobiDB-lite"/>
    </source>
</evidence>
<evidence type="ECO:0000256" key="8">
    <source>
        <dbReference type="ARBA" id="ARBA00022684"/>
    </source>
</evidence>
<evidence type="ECO:0000256" key="35">
    <source>
        <dbReference type="SAM" id="SignalP"/>
    </source>
</evidence>
<evidence type="ECO:0000256" key="32">
    <source>
        <dbReference type="PIRSR" id="PIRSR600101-1"/>
    </source>
</evidence>
<dbReference type="GO" id="GO:0103068">
    <property type="term" value="F:leukotriene C4 gamma-glutamyl transferase activity"/>
    <property type="evidence" value="ECO:0007669"/>
    <property type="project" value="UniProtKB-EC"/>
</dbReference>
<dbReference type="Gene3D" id="3.60.20.40">
    <property type="match status" value="1"/>
</dbReference>
<evidence type="ECO:0000256" key="16">
    <source>
        <dbReference type="ARBA" id="ARBA00023180"/>
    </source>
</evidence>
<evidence type="ECO:0000256" key="11">
    <source>
        <dbReference type="ARBA" id="ARBA00022801"/>
    </source>
</evidence>
<evidence type="ECO:0000256" key="17">
    <source>
        <dbReference type="ARBA" id="ARBA00023315"/>
    </source>
</evidence>
<dbReference type="GO" id="GO:0006751">
    <property type="term" value="P:glutathione catabolic process"/>
    <property type="evidence" value="ECO:0007669"/>
    <property type="project" value="Ensembl"/>
</dbReference>
<dbReference type="GO" id="GO:0002951">
    <property type="term" value="F:leukotriene-C(4) hydrolase"/>
    <property type="evidence" value="ECO:0007669"/>
    <property type="project" value="UniProtKB-EC"/>
</dbReference>
<evidence type="ECO:0000256" key="5">
    <source>
        <dbReference type="ARBA" id="ARBA00012760"/>
    </source>
</evidence>
<evidence type="ECO:0000256" key="23">
    <source>
        <dbReference type="ARBA" id="ARBA00052640"/>
    </source>
</evidence>
<dbReference type="InterPro" id="IPR029055">
    <property type="entry name" value="Ntn_hydrolases_N"/>
</dbReference>
<comment type="similarity">
    <text evidence="3">Belongs to the gamma-glutamyltransferase family.</text>
</comment>
<dbReference type="GO" id="GO:0006750">
    <property type="term" value="P:glutathione biosynthetic process"/>
    <property type="evidence" value="ECO:0007669"/>
    <property type="project" value="UniProtKB-KW"/>
</dbReference>
<comment type="catalytic activity">
    <reaction evidence="22">
        <text>an N-terminal (5-L-glutamyl)-[peptide] + an alpha-amino acid = 5-L-glutamyl amino acid + an N-terminal L-alpha-aminoacyl-[peptide]</text>
        <dbReference type="Rhea" id="RHEA:23904"/>
        <dbReference type="Rhea" id="RHEA-COMP:9780"/>
        <dbReference type="Rhea" id="RHEA-COMP:9795"/>
        <dbReference type="ChEBI" id="CHEBI:77644"/>
        <dbReference type="ChEBI" id="CHEBI:78597"/>
        <dbReference type="ChEBI" id="CHEBI:78599"/>
        <dbReference type="ChEBI" id="CHEBI:78608"/>
        <dbReference type="EC" id="2.3.2.2"/>
    </reaction>
    <physiologicalReaction direction="left-to-right" evidence="22">
        <dbReference type="Rhea" id="RHEA:23905"/>
    </physiologicalReaction>
</comment>
<keyword evidence="15" id="KW-0865">Zymogen</keyword>
<dbReference type="GO" id="GO:0006520">
    <property type="term" value="P:amino acid metabolic process"/>
    <property type="evidence" value="ECO:0007669"/>
    <property type="project" value="Ensembl"/>
</dbReference>
<comment type="catalytic activity">
    <reaction evidence="19">
        <text>glutathione + H2O = L-cysteinylglycine + L-glutamate</text>
        <dbReference type="Rhea" id="RHEA:28807"/>
        <dbReference type="ChEBI" id="CHEBI:15377"/>
        <dbReference type="ChEBI" id="CHEBI:29985"/>
        <dbReference type="ChEBI" id="CHEBI:57925"/>
        <dbReference type="ChEBI" id="CHEBI:61694"/>
        <dbReference type="EC" id="3.4.19.13"/>
    </reaction>
    <physiologicalReaction direction="left-to-right" evidence="19">
        <dbReference type="Rhea" id="RHEA:28808"/>
    </physiologicalReaction>
</comment>
<evidence type="ECO:0000256" key="31">
    <source>
        <dbReference type="ARBA" id="ARBA00082872"/>
    </source>
</evidence>
<dbReference type="GeneTree" id="ENSGT00940000155794"/>
<dbReference type="UniPathway" id="UPA00204"/>
<keyword evidence="10" id="KW-0434">Leukotriene biosynthesis</keyword>
<dbReference type="PROSITE" id="PS00462">
    <property type="entry name" value="G_GLU_TRANSPEPTIDASE"/>
    <property type="match status" value="1"/>
</dbReference>
<evidence type="ECO:0000256" key="14">
    <source>
        <dbReference type="ARBA" id="ARBA00023136"/>
    </source>
</evidence>
<proteinExistence type="inferred from homology"/>
<dbReference type="GO" id="GO:0072676">
    <property type="term" value="P:lymphocyte migration"/>
    <property type="evidence" value="ECO:0007669"/>
    <property type="project" value="Ensembl"/>
</dbReference>
<dbReference type="GO" id="GO:0005886">
    <property type="term" value="C:plasma membrane"/>
    <property type="evidence" value="ECO:0007669"/>
    <property type="project" value="Ensembl"/>
</dbReference>
<keyword evidence="7" id="KW-0808">Transferase</keyword>
<evidence type="ECO:0000313" key="36">
    <source>
        <dbReference type="Ensembl" id="ENSNVIP00000027251.1"/>
    </source>
</evidence>
<dbReference type="FunFam" id="3.60.20.40:FF:000005">
    <property type="entry name" value="gamma-glutamyltransferase 5 isoform X3"/>
    <property type="match status" value="1"/>
</dbReference>
<evidence type="ECO:0000313" key="37">
    <source>
        <dbReference type="Proteomes" id="UP000694425"/>
    </source>
</evidence>
<dbReference type="Ensembl" id="ENSNVIT00000031608.1">
    <property type="protein sequence ID" value="ENSNVIP00000027251.1"/>
    <property type="gene ID" value="ENSNVIG00000021074.1"/>
</dbReference>
<accession>A0A8C7BSA3</accession>
<feature type="region of interest" description="Disordered" evidence="34">
    <location>
        <begin position="440"/>
        <end position="465"/>
    </location>
</feature>
<dbReference type="GO" id="GO:0000048">
    <property type="term" value="F:peptidyltransferase activity"/>
    <property type="evidence" value="ECO:0007669"/>
    <property type="project" value="Ensembl"/>
</dbReference>
<dbReference type="InterPro" id="IPR043138">
    <property type="entry name" value="GGT_lsub"/>
</dbReference>
<feature type="signal peptide" evidence="35">
    <location>
        <begin position="1"/>
        <end position="21"/>
    </location>
</feature>
<keyword evidence="8" id="KW-0317">Glutathione biosynthesis</keyword>
<keyword evidence="35" id="KW-0732">Signal</keyword>
<dbReference type="InterPro" id="IPR043137">
    <property type="entry name" value="GGT_ssub_C"/>
</dbReference>
<feature type="active site" description="Nucleophile" evidence="32">
    <location>
        <position position="388"/>
    </location>
</feature>
<dbReference type="SUPFAM" id="SSF56235">
    <property type="entry name" value="N-terminal nucleophile aminohydrolases (Ntn hydrolases)"/>
    <property type="match status" value="1"/>
</dbReference>
<dbReference type="PRINTS" id="PR01210">
    <property type="entry name" value="GGTRANSPTASE"/>
</dbReference>
<dbReference type="GO" id="GO:0006631">
    <property type="term" value="P:fatty acid metabolic process"/>
    <property type="evidence" value="ECO:0007669"/>
    <property type="project" value="Ensembl"/>
</dbReference>
<comment type="pathway">
    <text evidence="2">Sulfur metabolism; glutathione metabolism.</text>
</comment>
<keyword evidence="17" id="KW-0012">Acyltransferase</keyword>
<evidence type="ECO:0000256" key="7">
    <source>
        <dbReference type="ARBA" id="ARBA00022679"/>
    </source>
</evidence>
<dbReference type="Proteomes" id="UP000694425">
    <property type="component" value="Unplaced"/>
</dbReference>
<dbReference type="PANTHER" id="PTHR45027">
    <property type="entry name" value="PUTATIVE GLUTATHIONE HYDROLASE LIGHT CHAIN"/>
    <property type="match status" value="1"/>
</dbReference>
<feature type="binding site" evidence="33">
    <location>
        <position position="487"/>
    </location>
    <ligand>
        <name>L-glutamate</name>
        <dbReference type="ChEBI" id="CHEBI:29985"/>
    </ligand>
</feature>
<dbReference type="EC" id="3.4.19.14" evidence="25"/>
<feature type="binding site" evidence="33">
    <location>
        <begin position="406"/>
        <end position="408"/>
    </location>
    <ligand>
        <name>L-glutamate</name>
        <dbReference type="ChEBI" id="CHEBI:29985"/>
    </ligand>
</feature>
<feature type="binding site" evidence="33">
    <location>
        <position position="430"/>
    </location>
    <ligand>
        <name>L-glutamate</name>
        <dbReference type="ChEBI" id="CHEBI:29985"/>
    </ligand>
</feature>
<protein>
    <recommendedName>
        <fullName evidence="26">Glutathione hydrolase 5 proenzyme</fullName>
        <ecNumber evidence="4">2.3.2.2</ecNumber>
        <ecNumber evidence="5">3.4.19.13</ecNumber>
        <ecNumber evidence="25">3.4.19.14</ecNumber>
    </recommendedName>
    <alternativeName>
        <fullName evidence="31">Gamma-glutamyl leukotrienase</fullName>
    </alternativeName>
    <alternativeName>
        <fullName evidence="27">Gamma-glutamyltransferase 5</fullName>
    </alternativeName>
    <alternativeName>
        <fullName evidence="30">Gamma-glutamyltransferase-like activity 1</fullName>
    </alternativeName>
    <alternativeName>
        <fullName evidence="28">Gamma-glutamyltranspeptidase 5</fullName>
    </alternativeName>
    <alternativeName>
        <fullName evidence="29">Leukotriene-C4 hydrolase</fullName>
    </alternativeName>
</protein>
<evidence type="ECO:0000256" key="13">
    <source>
        <dbReference type="ARBA" id="ARBA00022989"/>
    </source>
</evidence>
<keyword evidence="16" id="KW-0325">Glycoprotein</keyword>
<keyword evidence="37" id="KW-1185">Reference proteome</keyword>
<evidence type="ECO:0000256" key="9">
    <source>
        <dbReference type="ARBA" id="ARBA00022692"/>
    </source>
</evidence>
<evidence type="ECO:0000256" key="29">
    <source>
        <dbReference type="ARBA" id="ARBA00079251"/>
    </source>
</evidence>
<evidence type="ECO:0000256" key="12">
    <source>
        <dbReference type="ARBA" id="ARBA00022968"/>
    </source>
</evidence>